<dbReference type="EMBL" id="JAVRIE010000006">
    <property type="protein sequence ID" value="MDT0583866.1"/>
    <property type="molecule type" value="Genomic_DNA"/>
</dbReference>
<gene>
    <name evidence="2" type="ORF">RM544_15045</name>
</gene>
<dbReference type="Pfam" id="PF13302">
    <property type="entry name" value="Acetyltransf_3"/>
    <property type="match status" value="1"/>
</dbReference>
<dbReference type="PANTHER" id="PTHR43328">
    <property type="entry name" value="ACETYLTRANSFERASE-RELATED"/>
    <property type="match status" value="1"/>
</dbReference>
<dbReference type="Gene3D" id="3.40.630.30">
    <property type="match status" value="1"/>
</dbReference>
<dbReference type="RefSeq" id="WP_311362657.1">
    <property type="nucleotide sequence ID" value="NZ_JAVRIE010000006.1"/>
</dbReference>
<feature type="domain" description="N-acetyltransferase" evidence="1">
    <location>
        <begin position="2"/>
        <end position="163"/>
    </location>
</feature>
<comment type="caution">
    <text evidence="2">The sequence shown here is derived from an EMBL/GenBank/DDBJ whole genome shotgun (WGS) entry which is preliminary data.</text>
</comment>
<dbReference type="InterPro" id="IPR016181">
    <property type="entry name" value="Acyl_CoA_acyltransferase"/>
</dbReference>
<dbReference type="PANTHER" id="PTHR43328:SF1">
    <property type="entry name" value="N-ACETYLTRANSFERASE DOMAIN-CONTAINING PROTEIN"/>
    <property type="match status" value="1"/>
</dbReference>
<dbReference type="SUPFAM" id="SSF55729">
    <property type="entry name" value="Acyl-CoA N-acyltransferases (Nat)"/>
    <property type="match status" value="1"/>
</dbReference>
<proteinExistence type="predicted"/>
<dbReference type="PROSITE" id="PS51186">
    <property type="entry name" value="GNAT"/>
    <property type="match status" value="1"/>
</dbReference>
<dbReference type="AlphaFoldDB" id="A0AAW8R6U9"/>
<evidence type="ECO:0000313" key="2">
    <source>
        <dbReference type="EMBL" id="MDT0583866.1"/>
    </source>
</evidence>
<dbReference type="GO" id="GO:0016747">
    <property type="term" value="F:acyltransferase activity, transferring groups other than amino-acyl groups"/>
    <property type="evidence" value="ECO:0007669"/>
    <property type="project" value="InterPro"/>
</dbReference>
<dbReference type="Proteomes" id="UP001249020">
    <property type="component" value="Unassembled WGS sequence"/>
</dbReference>
<name>A0AAW8R6U9_9ALTE</name>
<protein>
    <submittedName>
        <fullName evidence="2">GNAT family N-acetyltransferase</fullName>
    </submittedName>
</protein>
<keyword evidence="3" id="KW-1185">Reference proteome</keyword>
<reference evidence="2 3" key="1">
    <citation type="submission" date="2023-09" db="EMBL/GenBank/DDBJ databases">
        <authorList>
            <person name="Rey-Velasco X."/>
        </authorList>
    </citation>
    <scope>NUCLEOTIDE SEQUENCE [LARGE SCALE GENOMIC DNA]</scope>
    <source>
        <strain evidence="2 3">W409</strain>
    </source>
</reference>
<sequence length="163" mass="18436">MVSLRNFTEDDKDRLTSILNNESVTEFLSTKIPSPYTPEDADWWINEGSKGDLIKAISFNGILVGCIGVNRGDFEYEKSGEIGYWLAQEYWRKGITRSAIQQMTEFVFSNTDIVRLFAAVFSDNKPSMALLLKSGFSQEAVLKKAIFKNGVFFDNHIFAKLAI</sequence>
<evidence type="ECO:0000259" key="1">
    <source>
        <dbReference type="PROSITE" id="PS51186"/>
    </source>
</evidence>
<organism evidence="2 3">
    <name type="scientific">Brumicola blandensis</name>
    <dbReference type="NCBI Taxonomy" id="3075611"/>
    <lineage>
        <taxon>Bacteria</taxon>
        <taxon>Pseudomonadati</taxon>
        <taxon>Pseudomonadota</taxon>
        <taxon>Gammaproteobacteria</taxon>
        <taxon>Alteromonadales</taxon>
        <taxon>Alteromonadaceae</taxon>
        <taxon>Brumicola</taxon>
    </lineage>
</organism>
<accession>A0AAW8R6U9</accession>
<evidence type="ECO:0000313" key="3">
    <source>
        <dbReference type="Proteomes" id="UP001249020"/>
    </source>
</evidence>
<dbReference type="InterPro" id="IPR000182">
    <property type="entry name" value="GNAT_dom"/>
</dbReference>